<keyword evidence="2" id="KW-1185">Reference proteome</keyword>
<proteinExistence type="predicted"/>
<evidence type="ECO:0000313" key="2">
    <source>
        <dbReference type="Proteomes" id="UP000828390"/>
    </source>
</evidence>
<accession>A0A9D4L5Y3</accession>
<dbReference type="EMBL" id="JAIWYP010000003">
    <property type="protein sequence ID" value="KAH3851854.1"/>
    <property type="molecule type" value="Genomic_DNA"/>
</dbReference>
<reference evidence="1" key="1">
    <citation type="journal article" date="2019" name="bioRxiv">
        <title>The Genome of the Zebra Mussel, Dreissena polymorpha: A Resource for Invasive Species Research.</title>
        <authorList>
            <person name="McCartney M.A."/>
            <person name="Auch B."/>
            <person name="Kono T."/>
            <person name="Mallez S."/>
            <person name="Zhang Y."/>
            <person name="Obille A."/>
            <person name="Becker A."/>
            <person name="Abrahante J.E."/>
            <person name="Garbe J."/>
            <person name="Badalamenti J.P."/>
            <person name="Herman A."/>
            <person name="Mangelson H."/>
            <person name="Liachko I."/>
            <person name="Sullivan S."/>
            <person name="Sone E.D."/>
            <person name="Koren S."/>
            <person name="Silverstein K.A.T."/>
            <person name="Beckman K.B."/>
            <person name="Gohl D.M."/>
        </authorList>
    </citation>
    <scope>NUCLEOTIDE SEQUENCE</scope>
    <source>
        <strain evidence="1">Duluth1</strain>
        <tissue evidence="1">Whole animal</tissue>
    </source>
</reference>
<evidence type="ECO:0000313" key="1">
    <source>
        <dbReference type="EMBL" id="KAH3851854.1"/>
    </source>
</evidence>
<gene>
    <name evidence="1" type="ORF">DPMN_094341</name>
</gene>
<dbReference type="AlphaFoldDB" id="A0A9D4L5Y3"/>
<sequence length="100" mass="11385">MSSQYVIKQASADKTFSKFRGWVAACAREEELSEFLPLSEFIQIDPSEKTIFVYILQCYDGGLHDTDGGNDNLFVQLYRFGGEDIQQQHGRKKTVIVCVK</sequence>
<organism evidence="1 2">
    <name type="scientific">Dreissena polymorpha</name>
    <name type="common">Zebra mussel</name>
    <name type="synonym">Mytilus polymorpha</name>
    <dbReference type="NCBI Taxonomy" id="45954"/>
    <lineage>
        <taxon>Eukaryota</taxon>
        <taxon>Metazoa</taxon>
        <taxon>Spiralia</taxon>
        <taxon>Lophotrochozoa</taxon>
        <taxon>Mollusca</taxon>
        <taxon>Bivalvia</taxon>
        <taxon>Autobranchia</taxon>
        <taxon>Heteroconchia</taxon>
        <taxon>Euheterodonta</taxon>
        <taxon>Imparidentia</taxon>
        <taxon>Neoheterodontei</taxon>
        <taxon>Myida</taxon>
        <taxon>Dreissenoidea</taxon>
        <taxon>Dreissenidae</taxon>
        <taxon>Dreissena</taxon>
    </lineage>
</organism>
<reference evidence="1" key="2">
    <citation type="submission" date="2020-11" db="EMBL/GenBank/DDBJ databases">
        <authorList>
            <person name="McCartney M.A."/>
            <person name="Auch B."/>
            <person name="Kono T."/>
            <person name="Mallez S."/>
            <person name="Becker A."/>
            <person name="Gohl D.M."/>
            <person name="Silverstein K.A.T."/>
            <person name="Koren S."/>
            <person name="Bechman K.B."/>
            <person name="Herman A."/>
            <person name="Abrahante J.E."/>
            <person name="Garbe J."/>
        </authorList>
    </citation>
    <scope>NUCLEOTIDE SEQUENCE</scope>
    <source>
        <strain evidence="1">Duluth1</strain>
        <tissue evidence="1">Whole animal</tissue>
    </source>
</reference>
<comment type="caution">
    <text evidence="1">The sequence shown here is derived from an EMBL/GenBank/DDBJ whole genome shotgun (WGS) entry which is preliminary data.</text>
</comment>
<protein>
    <submittedName>
        <fullName evidence="1">Uncharacterized protein</fullName>
    </submittedName>
</protein>
<dbReference type="Proteomes" id="UP000828390">
    <property type="component" value="Unassembled WGS sequence"/>
</dbReference>
<name>A0A9D4L5Y3_DREPO</name>